<dbReference type="InterPro" id="IPR023394">
    <property type="entry name" value="Sec7_C_sf"/>
</dbReference>
<feature type="domain" description="SEC7" evidence="6">
    <location>
        <begin position="83"/>
        <end position="263"/>
    </location>
</feature>
<evidence type="ECO:0000256" key="4">
    <source>
        <dbReference type="SAM" id="MobiDB-lite"/>
    </source>
</evidence>
<dbReference type="SUPFAM" id="SSF50729">
    <property type="entry name" value="PH domain-like"/>
    <property type="match status" value="1"/>
</dbReference>
<keyword evidence="3" id="KW-0472">Membrane</keyword>
<keyword evidence="2" id="KW-1003">Cell membrane</keyword>
<evidence type="ECO:0008006" key="9">
    <source>
        <dbReference type="Google" id="ProtNLM"/>
    </source>
</evidence>
<dbReference type="InterPro" id="IPR035999">
    <property type="entry name" value="Sec7_dom_sf"/>
</dbReference>
<feature type="compositionally biased region" description="Gly residues" evidence="4">
    <location>
        <begin position="329"/>
        <end position="340"/>
    </location>
</feature>
<dbReference type="InterPro" id="IPR001605">
    <property type="entry name" value="PH_dom-spectrin-type"/>
</dbReference>
<feature type="compositionally biased region" description="Low complexity" evidence="4">
    <location>
        <begin position="516"/>
        <end position="534"/>
    </location>
</feature>
<comment type="caution">
    <text evidence="7">The sequence shown here is derived from an EMBL/GenBank/DDBJ whole genome shotgun (WGS) entry which is preliminary data.</text>
</comment>
<dbReference type="Pfam" id="PF15410">
    <property type="entry name" value="PH_9"/>
    <property type="match status" value="1"/>
</dbReference>
<accession>A0A267GR98</accession>
<dbReference type="EMBL" id="NIVC01000181">
    <property type="protein sequence ID" value="PAA88556.1"/>
    <property type="molecule type" value="Genomic_DNA"/>
</dbReference>
<dbReference type="GO" id="GO:0032012">
    <property type="term" value="P:regulation of ARF protein signal transduction"/>
    <property type="evidence" value="ECO:0007669"/>
    <property type="project" value="InterPro"/>
</dbReference>
<dbReference type="SUPFAM" id="SSF48425">
    <property type="entry name" value="Sec7 domain"/>
    <property type="match status" value="1"/>
</dbReference>
<evidence type="ECO:0000313" key="7">
    <source>
        <dbReference type="EMBL" id="PAA88556.1"/>
    </source>
</evidence>
<feature type="region of interest" description="Disordered" evidence="4">
    <location>
        <begin position="31"/>
        <end position="112"/>
    </location>
</feature>
<organism evidence="7 8">
    <name type="scientific">Macrostomum lignano</name>
    <dbReference type="NCBI Taxonomy" id="282301"/>
    <lineage>
        <taxon>Eukaryota</taxon>
        <taxon>Metazoa</taxon>
        <taxon>Spiralia</taxon>
        <taxon>Lophotrochozoa</taxon>
        <taxon>Platyhelminthes</taxon>
        <taxon>Rhabditophora</taxon>
        <taxon>Macrostomorpha</taxon>
        <taxon>Macrostomida</taxon>
        <taxon>Macrostomidae</taxon>
        <taxon>Macrostomum</taxon>
    </lineage>
</organism>
<dbReference type="InterPro" id="IPR011993">
    <property type="entry name" value="PH-like_dom_sf"/>
</dbReference>
<dbReference type="PROSITE" id="PS50003">
    <property type="entry name" value="PH_DOMAIN"/>
    <property type="match status" value="1"/>
</dbReference>
<comment type="subcellular location">
    <subcellularLocation>
        <location evidence="1">Cell membrane</location>
    </subcellularLocation>
</comment>
<dbReference type="Proteomes" id="UP000215902">
    <property type="component" value="Unassembled WGS sequence"/>
</dbReference>
<protein>
    <recommendedName>
        <fullName evidence="9">SEC7 domain-containing protein</fullName>
    </recommendedName>
</protein>
<dbReference type="SMART" id="SM00222">
    <property type="entry name" value="Sec7"/>
    <property type="match status" value="1"/>
</dbReference>
<keyword evidence="8" id="KW-1185">Reference proteome</keyword>
<name>A0A267GR98_9PLAT</name>
<feature type="region of interest" description="Disordered" evidence="4">
    <location>
        <begin position="295"/>
        <end position="340"/>
    </location>
</feature>
<dbReference type="Gene3D" id="2.30.29.30">
    <property type="entry name" value="Pleckstrin-homology domain (PH domain)/Phosphotyrosine-binding domain (PTB)"/>
    <property type="match status" value="1"/>
</dbReference>
<dbReference type="GO" id="GO:0005085">
    <property type="term" value="F:guanyl-nucleotide exchange factor activity"/>
    <property type="evidence" value="ECO:0007669"/>
    <property type="project" value="InterPro"/>
</dbReference>
<dbReference type="Pfam" id="PF01369">
    <property type="entry name" value="Sec7"/>
    <property type="match status" value="1"/>
</dbReference>
<feature type="compositionally biased region" description="Low complexity" evidence="4">
    <location>
        <begin position="597"/>
        <end position="607"/>
    </location>
</feature>
<feature type="compositionally biased region" description="Low complexity" evidence="4">
    <location>
        <begin position="304"/>
        <end position="328"/>
    </location>
</feature>
<dbReference type="PROSITE" id="PS50190">
    <property type="entry name" value="SEC7"/>
    <property type="match status" value="1"/>
</dbReference>
<dbReference type="STRING" id="282301.A0A267GR98"/>
<feature type="region of interest" description="Disordered" evidence="4">
    <location>
        <begin position="506"/>
        <end position="534"/>
    </location>
</feature>
<feature type="region of interest" description="Disordered" evidence="4">
    <location>
        <begin position="592"/>
        <end position="623"/>
    </location>
</feature>
<dbReference type="GO" id="GO:0005886">
    <property type="term" value="C:plasma membrane"/>
    <property type="evidence" value="ECO:0007669"/>
    <property type="project" value="UniProtKB-SubCell"/>
</dbReference>
<evidence type="ECO:0000259" key="5">
    <source>
        <dbReference type="PROSITE" id="PS50003"/>
    </source>
</evidence>
<dbReference type="OrthoDB" id="2157641at2759"/>
<dbReference type="PANTHER" id="PTHR10663">
    <property type="entry name" value="GUANYL-NUCLEOTIDE EXCHANGE FACTOR"/>
    <property type="match status" value="1"/>
</dbReference>
<dbReference type="InterPro" id="IPR000904">
    <property type="entry name" value="Sec7_dom"/>
</dbReference>
<dbReference type="SMART" id="SM00233">
    <property type="entry name" value="PH"/>
    <property type="match status" value="1"/>
</dbReference>
<evidence type="ECO:0000259" key="6">
    <source>
        <dbReference type="PROSITE" id="PS50190"/>
    </source>
</evidence>
<reference evidence="7 8" key="1">
    <citation type="submission" date="2017-06" db="EMBL/GenBank/DDBJ databases">
        <title>A platform for efficient transgenesis in Macrostomum lignano, a flatworm model organism for stem cell research.</title>
        <authorList>
            <person name="Berezikov E."/>
        </authorList>
    </citation>
    <scope>NUCLEOTIDE SEQUENCE [LARGE SCALE GENOMIC DNA]</scope>
    <source>
        <strain evidence="7">DV1</strain>
        <tissue evidence="7">Whole organism</tissue>
    </source>
</reference>
<dbReference type="GO" id="GO:0005543">
    <property type="term" value="F:phospholipid binding"/>
    <property type="evidence" value="ECO:0007669"/>
    <property type="project" value="InterPro"/>
</dbReference>
<dbReference type="InterPro" id="IPR001849">
    <property type="entry name" value="PH_domain"/>
</dbReference>
<dbReference type="PANTHER" id="PTHR10663:SF376">
    <property type="entry name" value="PH AND SEC7 DOMAIN-CONTAINING PROTEIN"/>
    <property type="match status" value="1"/>
</dbReference>
<dbReference type="CDD" id="cd00171">
    <property type="entry name" value="Sec7"/>
    <property type="match status" value="1"/>
</dbReference>
<dbReference type="Gene3D" id="1.10.1000.11">
    <property type="entry name" value="Arf Nucleotide-binding Site Opener,domain 2"/>
    <property type="match status" value="1"/>
</dbReference>
<evidence type="ECO:0000256" key="2">
    <source>
        <dbReference type="ARBA" id="ARBA00022475"/>
    </source>
</evidence>
<gene>
    <name evidence="7" type="ORF">BOX15_Mlig006119g1</name>
</gene>
<evidence type="ECO:0000256" key="3">
    <source>
        <dbReference type="ARBA" id="ARBA00023136"/>
    </source>
</evidence>
<feature type="compositionally biased region" description="Acidic residues" evidence="4">
    <location>
        <begin position="44"/>
        <end position="54"/>
    </location>
</feature>
<evidence type="ECO:0000256" key="1">
    <source>
        <dbReference type="ARBA" id="ARBA00004236"/>
    </source>
</evidence>
<dbReference type="InterPro" id="IPR041681">
    <property type="entry name" value="PH_9"/>
</dbReference>
<proteinExistence type="predicted"/>
<feature type="domain" description="PH" evidence="5">
    <location>
        <begin position="344"/>
        <end position="455"/>
    </location>
</feature>
<dbReference type="AlphaFoldDB" id="A0A267GR98"/>
<dbReference type="PRINTS" id="PR00683">
    <property type="entry name" value="SPECTRINPH"/>
</dbReference>
<sequence length="628" mass="65852">MTQAEQSSANAATIEELLNADGNGLAFMDEASKPDIIVTGPDPVDNEESEDEDQLVSVSRQPSIVDCNGGSGSGNELEPEDPRTPPDGQEDSSSDSESLAESIYHQPPKAADREAARRLAKRLFLLEGFRHTDVAKHLSRKNDFNTLVGEEYAALFDFSDDTLDTALRKFLSRFCLQGETADQERVLLHFAKSYLRCNPDSYPTADSCHTLACALLLLNKDLHGAIGQRMTSQQFIDNLANLNEGQNYPREVLKSLYQAIKSQPILQPAGLGPIDSAEAAAGSAAAAAAATVKSTTCAPPGQPGVSDGQSGSAGAAGDTAGLSNPGLATGDGNGGGGGSNGPGIEFRKGFLVRKHILDSGGRRTRKGRRSWRRVYCVLKDLSLAMHKDDSVAAVAAASPDAELRVHHSLAGPAPEYTKRRHVWRLRLASGAELLLQAASQADADAWVEAVNRAAAWLSAQALPAPVGSQPACAFARPLLPSGPSNLPIAEQLVRFREQVASVKSELQSLGASSGDAPSDTSPAAQPTATPATAAASPVVCPVGGAERQRHVAFLQHELVRYRAYMQLLEAEIASAAPTPAVASTVAPASQPGELADAISAAATSNPSPTAPAPTESEKNGPVELYEIV</sequence>
<evidence type="ECO:0000313" key="8">
    <source>
        <dbReference type="Proteomes" id="UP000215902"/>
    </source>
</evidence>